<gene>
    <name evidence="2" type="primary">Acey_s0035.g3072</name>
    <name evidence="2" type="ORF">Y032_0035g3072</name>
</gene>
<proteinExistence type="predicted"/>
<feature type="transmembrane region" description="Helical" evidence="1">
    <location>
        <begin position="78"/>
        <end position="101"/>
    </location>
</feature>
<evidence type="ECO:0000313" key="2">
    <source>
        <dbReference type="EMBL" id="EYC15973.1"/>
    </source>
</evidence>
<reference evidence="3" key="1">
    <citation type="journal article" date="2015" name="Nat. Genet.">
        <title>The genome and transcriptome of the zoonotic hookworm Ancylostoma ceylanicum identify infection-specific gene families.</title>
        <authorList>
            <person name="Schwarz E.M."/>
            <person name="Hu Y."/>
            <person name="Antoshechkin I."/>
            <person name="Miller M.M."/>
            <person name="Sternberg P.W."/>
            <person name="Aroian R.V."/>
        </authorList>
    </citation>
    <scope>NUCLEOTIDE SEQUENCE</scope>
    <source>
        <strain evidence="3">HY135</strain>
    </source>
</reference>
<keyword evidence="3" id="KW-1185">Reference proteome</keyword>
<keyword evidence="1" id="KW-0812">Transmembrane</keyword>
<name>A0A016UNA8_9BILA</name>
<keyword evidence="1" id="KW-0472">Membrane</keyword>
<accession>A0A016UNA8</accession>
<evidence type="ECO:0000313" key="3">
    <source>
        <dbReference type="Proteomes" id="UP000024635"/>
    </source>
</evidence>
<dbReference type="EMBL" id="JARK01001371">
    <property type="protein sequence ID" value="EYC15973.1"/>
    <property type="molecule type" value="Genomic_DNA"/>
</dbReference>
<dbReference type="Proteomes" id="UP000024635">
    <property type="component" value="Unassembled WGS sequence"/>
</dbReference>
<dbReference type="AlphaFoldDB" id="A0A016UNA8"/>
<organism evidence="2 3">
    <name type="scientific">Ancylostoma ceylanicum</name>
    <dbReference type="NCBI Taxonomy" id="53326"/>
    <lineage>
        <taxon>Eukaryota</taxon>
        <taxon>Metazoa</taxon>
        <taxon>Ecdysozoa</taxon>
        <taxon>Nematoda</taxon>
        <taxon>Chromadorea</taxon>
        <taxon>Rhabditida</taxon>
        <taxon>Rhabditina</taxon>
        <taxon>Rhabditomorpha</taxon>
        <taxon>Strongyloidea</taxon>
        <taxon>Ancylostomatidae</taxon>
        <taxon>Ancylostomatinae</taxon>
        <taxon>Ancylostoma</taxon>
    </lineage>
</organism>
<sequence length="106" mass="12060">MAKPNEEAPGKDVLRERSNAHALLRTSAPRPQSAAAGLRAAEIYDVRGAERRFFSARFTTSLKCCHMKKLYVRPFKKVLPMLAGPLLLWDSFVMVSFSVAWRKFDF</sequence>
<comment type="caution">
    <text evidence="2">The sequence shown here is derived from an EMBL/GenBank/DDBJ whole genome shotgun (WGS) entry which is preliminary data.</text>
</comment>
<protein>
    <submittedName>
        <fullName evidence="2">Uncharacterized protein</fullName>
    </submittedName>
</protein>
<keyword evidence="1" id="KW-1133">Transmembrane helix</keyword>
<evidence type="ECO:0000256" key="1">
    <source>
        <dbReference type="SAM" id="Phobius"/>
    </source>
</evidence>